<comment type="caution">
    <text evidence="2">The sequence shown here is derived from an EMBL/GenBank/DDBJ whole genome shotgun (WGS) entry which is preliminary data.</text>
</comment>
<dbReference type="Proteomes" id="UP001055108">
    <property type="component" value="Unassembled WGS sequence"/>
</dbReference>
<feature type="region of interest" description="Disordered" evidence="1">
    <location>
        <begin position="1"/>
        <end position="20"/>
    </location>
</feature>
<dbReference type="Pfam" id="PF05621">
    <property type="entry name" value="TniB"/>
    <property type="match status" value="1"/>
</dbReference>
<reference evidence="2" key="1">
    <citation type="journal article" date="2016" name="Front. Microbiol.">
        <title>Genome Sequence of the Piezophilic, Mesophilic Sulfate-Reducing Bacterium Desulfovibrio indicus J2T.</title>
        <authorList>
            <person name="Cao J."/>
            <person name="Maignien L."/>
            <person name="Shao Z."/>
            <person name="Alain K."/>
            <person name="Jebbar M."/>
        </authorList>
    </citation>
    <scope>NUCLEOTIDE SEQUENCE</scope>
    <source>
        <strain evidence="2">NBRC 103626</strain>
    </source>
</reference>
<dbReference type="RefSeq" id="WP_238301241.1">
    <property type="nucleotide sequence ID" value="NZ_BPQM01000014.1"/>
</dbReference>
<evidence type="ECO:0008006" key="4">
    <source>
        <dbReference type="Google" id="ProtNLM"/>
    </source>
</evidence>
<evidence type="ECO:0000313" key="3">
    <source>
        <dbReference type="Proteomes" id="UP001055108"/>
    </source>
</evidence>
<dbReference type="InterPro" id="IPR008868">
    <property type="entry name" value="TniB"/>
</dbReference>
<proteinExistence type="predicted"/>
<protein>
    <recommendedName>
        <fullName evidence="4">TniB family protein</fullName>
    </recommendedName>
</protein>
<sequence>MSETSQDNGPLSRAERAAKPAAERQLIMKNLFVGHDRFQTATAAVARFHMPVKDGLPDFGSLFVLAGDPRTGKSYALKRYARGFPADLTGTEGIVRPVVYVDLPVGCNKAGFVTAVAGALNAGDVTRMTIDPLFGNVLNALVKQKVQLLILDEVQEALTTARKGALRDCQGLIRKILNLGTLNVVAAGLVETYEIMAADKQLEGRGGLPHHIMLPYTWDSREERDLFRLLCAEIDGRLPFNTKSGLGSQWFASRLYWVTDGIIGRLKDFTFSAGCRALNDGAERVEVEHFADAWDMIRPVGMTFNPFRDDIDQAPARVTQAAKPTLQPKDPAQGAFVK</sequence>
<dbReference type="InterPro" id="IPR027417">
    <property type="entry name" value="P-loop_NTPase"/>
</dbReference>
<dbReference type="EMBL" id="BPQM01000014">
    <property type="protein sequence ID" value="GJD77478.1"/>
    <property type="molecule type" value="Genomic_DNA"/>
</dbReference>
<reference evidence="2" key="2">
    <citation type="submission" date="2021-08" db="EMBL/GenBank/DDBJ databases">
        <authorList>
            <person name="Tani A."/>
            <person name="Ola A."/>
            <person name="Ogura Y."/>
            <person name="Katsura K."/>
            <person name="Hayashi T."/>
        </authorList>
    </citation>
    <scope>NUCLEOTIDE SEQUENCE</scope>
    <source>
        <strain evidence="2">NBRC 103626</strain>
    </source>
</reference>
<keyword evidence="3" id="KW-1185">Reference proteome</keyword>
<name>A0AA37MA42_9HYPH</name>
<dbReference type="Gene3D" id="3.40.50.300">
    <property type="entry name" value="P-loop containing nucleotide triphosphate hydrolases"/>
    <property type="match status" value="1"/>
</dbReference>
<gene>
    <name evidence="2" type="ORF">NBEOAGPD_0683</name>
</gene>
<organism evidence="2 3">
    <name type="scientific">Methylobacterium gregans</name>
    <dbReference type="NCBI Taxonomy" id="374424"/>
    <lineage>
        <taxon>Bacteria</taxon>
        <taxon>Pseudomonadati</taxon>
        <taxon>Pseudomonadota</taxon>
        <taxon>Alphaproteobacteria</taxon>
        <taxon>Hyphomicrobiales</taxon>
        <taxon>Methylobacteriaceae</taxon>
        <taxon>Methylobacterium</taxon>
    </lineage>
</organism>
<evidence type="ECO:0000256" key="1">
    <source>
        <dbReference type="SAM" id="MobiDB-lite"/>
    </source>
</evidence>
<accession>A0AA37MA42</accession>
<evidence type="ECO:0000313" key="2">
    <source>
        <dbReference type="EMBL" id="GJD77478.1"/>
    </source>
</evidence>
<dbReference type="SUPFAM" id="SSF52540">
    <property type="entry name" value="P-loop containing nucleoside triphosphate hydrolases"/>
    <property type="match status" value="1"/>
</dbReference>
<dbReference type="AlphaFoldDB" id="A0AA37MA42"/>